<evidence type="ECO:0000313" key="3">
    <source>
        <dbReference type="RefSeq" id="XP_021837949.2"/>
    </source>
</evidence>
<evidence type="ECO:0000259" key="1">
    <source>
        <dbReference type="Pfam" id="PF13966"/>
    </source>
</evidence>
<dbReference type="InterPro" id="IPR026960">
    <property type="entry name" value="RVT-Znf"/>
</dbReference>
<proteinExistence type="predicted"/>
<dbReference type="KEGG" id="soe:110777667"/>
<accession>A0A9R0HY20</accession>
<gene>
    <name evidence="3" type="primary">LOC110777667</name>
</gene>
<dbReference type="RefSeq" id="XP_021837949.2">
    <property type="nucleotide sequence ID" value="XM_021982257.2"/>
</dbReference>
<dbReference type="Pfam" id="PF13966">
    <property type="entry name" value="zf-RVT"/>
    <property type="match status" value="1"/>
</dbReference>
<feature type="domain" description="Reverse transcriptase zinc-binding" evidence="1">
    <location>
        <begin position="59"/>
        <end position="143"/>
    </location>
</feature>
<dbReference type="Proteomes" id="UP000813463">
    <property type="component" value="Chromosome 5"/>
</dbReference>
<dbReference type="PANTHER" id="PTHR33116:SF84">
    <property type="entry name" value="RNA-DIRECTED DNA POLYMERASE"/>
    <property type="match status" value="1"/>
</dbReference>
<reference evidence="3" key="2">
    <citation type="submission" date="2025-08" db="UniProtKB">
        <authorList>
            <consortium name="RefSeq"/>
        </authorList>
    </citation>
    <scope>IDENTIFICATION</scope>
    <source>
        <tissue evidence="3">Leaf</tissue>
    </source>
</reference>
<dbReference type="AlphaFoldDB" id="A0A9R0HY20"/>
<dbReference type="PANTHER" id="PTHR33116">
    <property type="entry name" value="REVERSE TRANSCRIPTASE ZINC-BINDING DOMAIN-CONTAINING PROTEIN-RELATED-RELATED"/>
    <property type="match status" value="1"/>
</dbReference>
<protein>
    <recommendedName>
        <fullName evidence="1">Reverse transcriptase zinc-binding domain-containing protein</fullName>
    </recommendedName>
</protein>
<sequence>MKQDRLWVKWMHTYYIHQRDFWTMPVPNGLTWSMRKIWHQRELLLQVGDGSQFVVAGKFKIHKAYKQLHQSGVQVPRKRLICNSKASPKSTFVVWLAVQNRLATKDRLIKWNVSVVSTCELCKQYDEDLNHLFFSCKFSSEVWQLVLNDMEIHRSGLQWHEEVDLAVKKSRSSKKTDTTYAMAFIETVYGIWLQRNSQIFSSKVDPPKVVANRILFCVACRQ</sequence>
<reference evidence="2" key="1">
    <citation type="journal article" date="2021" name="Nat. Commun.">
        <title>Genomic analyses provide insights into spinach domestication and the genetic basis of agronomic traits.</title>
        <authorList>
            <person name="Cai X."/>
            <person name="Sun X."/>
            <person name="Xu C."/>
            <person name="Sun H."/>
            <person name="Wang X."/>
            <person name="Ge C."/>
            <person name="Zhang Z."/>
            <person name="Wang Q."/>
            <person name="Fei Z."/>
            <person name="Jiao C."/>
            <person name="Wang Q."/>
        </authorList>
    </citation>
    <scope>NUCLEOTIDE SEQUENCE [LARGE SCALE GENOMIC DNA]</scope>
    <source>
        <strain evidence="2">cv. Varoflay</strain>
    </source>
</reference>
<keyword evidence="2" id="KW-1185">Reference proteome</keyword>
<evidence type="ECO:0000313" key="2">
    <source>
        <dbReference type="Proteomes" id="UP000813463"/>
    </source>
</evidence>
<organism evidence="2 3">
    <name type="scientific">Spinacia oleracea</name>
    <name type="common">Spinach</name>
    <dbReference type="NCBI Taxonomy" id="3562"/>
    <lineage>
        <taxon>Eukaryota</taxon>
        <taxon>Viridiplantae</taxon>
        <taxon>Streptophyta</taxon>
        <taxon>Embryophyta</taxon>
        <taxon>Tracheophyta</taxon>
        <taxon>Spermatophyta</taxon>
        <taxon>Magnoliopsida</taxon>
        <taxon>eudicotyledons</taxon>
        <taxon>Gunneridae</taxon>
        <taxon>Pentapetalae</taxon>
        <taxon>Caryophyllales</taxon>
        <taxon>Chenopodiaceae</taxon>
        <taxon>Chenopodioideae</taxon>
        <taxon>Anserineae</taxon>
        <taxon>Spinacia</taxon>
    </lineage>
</organism>
<name>A0A9R0HY20_SPIOL</name>
<dbReference type="GeneID" id="110777667"/>